<gene>
    <name evidence="1" type="ORF">FGO68_gene13568</name>
</gene>
<dbReference type="Proteomes" id="UP000785679">
    <property type="component" value="Unassembled WGS sequence"/>
</dbReference>
<comment type="caution">
    <text evidence="1">The sequence shown here is derived from an EMBL/GenBank/DDBJ whole genome shotgun (WGS) entry which is preliminary data.</text>
</comment>
<dbReference type="EMBL" id="RRYP01005457">
    <property type="protein sequence ID" value="TNV82017.1"/>
    <property type="molecule type" value="Genomic_DNA"/>
</dbReference>
<organism evidence="1 2">
    <name type="scientific">Halteria grandinella</name>
    <dbReference type="NCBI Taxonomy" id="5974"/>
    <lineage>
        <taxon>Eukaryota</taxon>
        <taxon>Sar</taxon>
        <taxon>Alveolata</taxon>
        <taxon>Ciliophora</taxon>
        <taxon>Intramacronucleata</taxon>
        <taxon>Spirotrichea</taxon>
        <taxon>Stichotrichia</taxon>
        <taxon>Sporadotrichida</taxon>
        <taxon>Halteriidae</taxon>
        <taxon>Halteria</taxon>
    </lineage>
</organism>
<proteinExistence type="predicted"/>
<sequence length="122" mass="13373">METTLSQSSASLIHGQTSLLQEAQKQKHDAFESFLSDLSEKTLKGTLAGFTFGVVACGKFKFTKFAALGAGIGTGIALNNCAVEFNKIQRREHKVNAYIVNKDSDDFERRYSSASQLYGKNI</sequence>
<accession>A0A8J8NUT2</accession>
<name>A0A8J8NUT2_HALGN</name>
<evidence type="ECO:0000313" key="1">
    <source>
        <dbReference type="EMBL" id="TNV82017.1"/>
    </source>
</evidence>
<protein>
    <submittedName>
        <fullName evidence="1">Uncharacterized protein</fullName>
    </submittedName>
</protein>
<reference evidence="1" key="1">
    <citation type="submission" date="2019-06" db="EMBL/GenBank/DDBJ databases">
        <authorList>
            <person name="Zheng W."/>
        </authorList>
    </citation>
    <scope>NUCLEOTIDE SEQUENCE</scope>
    <source>
        <strain evidence="1">QDHG01</strain>
    </source>
</reference>
<evidence type="ECO:0000313" key="2">
    <source>
        <dbReference type="Proteomes" id="UP000785679"/>
    </source>
</evidence>
<dbReference type="AlphaFoldDB" id="A0A8J8NUT2"/>
<keyword evidence="2" id="KW-1185">Reference proteome</keyword>